<gene>
    <name evidence="14" type="ORF">C7460_11428</name>
</gene>
<dbReference type="PANTHER" id="PTHR30069">
    <property type="entry name" value="TONB-DEPENDENT OUTER MEMBRANE RECEPTOR"/>
    <property type="match status" value="1"/>
</dbReference>
<sequence length="1148" mass="126510">MIRIIKLQYKDMQRELIDLFVRLSRTFVYIFLAQLLACQLLLAGTLSGQSLEEVKVSVARYSTVEEVLSQIEATSDFSFFYSKQVLKRHTGKIHIFPESDLRTILLKLSKSHNLRFRRINNAIYISRKQSDDQPAVIEIPSDFQIGGVVLDGETREPLIGATIKLANKSIGTITDIHGAFSLNVPDSSDMLVISSVGYQTISLPIKIGVTEYEIILKPKTEDLEAVVVVGYTSAKTRDIIGAISIVDESQIKSLPVAGLDQALQGQVPGVQVSSTGAPGAEAVVRIRGFATVGDNNPLYIVDGVPTKSGLNQFNLNDVESVQVLKDAAATAIYGSRAANGVVVITTKSGGGEAAKISANVYGGVMMPTNLPTMLNTQEYADLLWAAQLNSGVAPSNDLFGNGASPVIPEFLDSEGIVPANTSGTDWFEELFDPGSVQHYAVSVQNTSAKLSNYLSVSHLRQSGIMQHTNFARYNVQLNTSATLGKLTIGENLSLSSVTQQSAPTNQATGSRIIHAYRMNPIVPVRDLEGNFAGPVSGIQGAVNPVALNYLDQDDRLSTLRAFGSMYAEYELADGLFVKSRFGLDLIARNTKNYDPEYHMGITERGETSFLQRDERIAQFVSSNTLLYKRNIGEHFFSALAGTEAIRYQANFSGGASTGFVSDDIDYIQLNNGSGQSSNFSGGSEWALLSFFSRLDYSYNDKYLFSATVRRDGSSRFSPDNRFAHFPAFSAGWRVSQESFLKSFEWLQELKLRASWGQSGNQEIGDFSYFSTYSADAWDTYYAIDGSNDKAQIGFKPTRVGNEDVKWETTTQTNFGVDLATDFGLSASFDYFQKVTKDILIQRPTLAIEGQANAPFVNIGEMFNHGLEIVLGYDQAIEDDIAFGASVNMSVIRNEVKKLADDVVQLTGPVNTTFSRDLTLAVTQVGQPIAQFYGHIADGIFGSQPEVQSHAQQEGAGIGRIRYRDLDENGIIDDRDRTFIGSPHPELIGGVNLYFQYKRFDLKVLGQGVFGVDIYNFTRYYTDFFYDLGNRHSRVLDAWSPTNTDASVPMVAAVDINNELRPSTYFIEDGSYFRLKNIQASYQLPRIKETSCKVYVQAQNLFTMTKYQGVDPEISVLQADGQQNNLDIGIDRGIYPNARMFIIGLNLEI</sequence>
<keyword evidence="15" id="KW-1185">Reference proteome</keyword>
<dbReference type="Pfam" id="PF07715">
    <property type="entry name" value="Plug"/>
    <property type="match status" value="1"/>
</dbReference>
<feature type="domain" description="TonB-dependent receptor-like beta-barrel" evidence="12">
    <location>
        <begin position="560"/>
        <end position="1100"/>
    </location>
</feature>
<comment type="similarity">
    <text evidence="10 11">Belongs to the TonB-dependent receptor family.</text>
</comment>
<dbReference type="Pfam" id="PF00593">
    <property type="entry name" value="TonB_dep_Rec_b-barrel"/>
    <property type="match status" value="1"/>
</dbReference>
<evidence type="ECO:0000256" key="2">
    <source>
        <dbReference type="ARBA" id="ARBA00022448"/>
    </source>
</evidence>
<dbReference type="OrthoDB" id="9768177at2"/>
<dbReference type="GO" id="GO:0015344">
    <property type="term" value="F:siderophore uptake transmembrane transporter activity"/>
    <property type="evidence" value="ECO:0007669"/>
    <property type="project" value="TreeGrafter"/>
</dbReference>
<dbReference type="Pfam" id="PF13715">
    <property type="entry name" value="CarbopepD_reg_2"/>
    <property type="match status" value="1"/>
</dbReference>
<keyword evidence="2 10" id="KW-0813">Transport</keyword>
<dbReference type="GO" id="GO:0009279">
    <property type="term" value="C:cell outer membrane"/>
    <property type="evidence" value="ECO:0007669"/>
    <property type="project" value="UniProtKB-SubCell"/>
</dbReference>
<reference evidence="14 15" key="1">
    <citation type="submission" date="2018-07" db="EMBL/GenBank/DDBJ databases">
        <title>Genomic Encyclopedia of Type Strains, Phase IV (KMG-IV): sequencing the most valuable type-strain genomes for metagenomic binning, comparative biology and taxonomic classification.</title>
        <authorList>
            <person name="Goeker M."/>
        </authorList>
    </citation>
    <scope>NUCLEOTIDE SEQUENCE [LARGE SCALE GENOMIC DNA]</scope>
    <source>
        <strain evidence="14 15">DSM 4134</strain>
    </source>
</reference>
<dbReference type="Gene3D" id="2.60.40.1120">
    <property type="entry name" value="Carboxypeptidase-like, regulatory domain"/>
    <property type="match status" value="1"/>
</dbReference>
<accession>A0A3D9L173</accession>
<evidence type="ECO:0000259" key="12">
    <source>
        <dbReference type="Pfam" id="PF00593"/>
    </source>
</evidence>
<keyword evidence="7 10" id="KW-0472">Membrane</keyword>
<keyword evidence="9 10" id="KW-0998">Cell outer membrane</keyword>
<keyword evidence="5" id="KW-0732">Signal</keyword>
<evidence type="ECO:0000256" key="7">
    <source>
        <dbReference type="ARBA" id="ARBA00023136"/>
    </source>
</evidence>
<evidence type="ECO:0000313" key="14">
    <source>
        <dbReference type="EMBL" id="RED96570.1"/>
    </source>
</evidence>
<evidence type="ECO:0000256" key="5">
    <source>
        <dbReference type="ARBA" id="ARBA00022729"/>
    </source>
</evidence>
<keyword evidence="6 11" id="KW-0798">TonB box</keyword>
<dbReference type="PROSITE" id="PS52016">
    <property type="entry name" value="TONB_DEPENDENT_REC_3"/>
    <property type="match status" value="1"/>
</dbReference>
<evidence type="ECO:0000256" key="3">
    <source>
        <dbReference type="ARBA" id="ARBA00022452"/>
    </source>
</evidence>
<comment type="subcellular location">
    <subcellularLocation>
        <location evidence="1 10">Cell outer membrane</location>
        <topology evidence="1 10">Multi-pass membrane protein</topology>
    </subcellularLocation>
</comment>
<evidence type="ECO:0000256" key="9">
    <source>
        <dbReference type="ARBA" id="ARBA00023237"/>
    </source>
</evidence>
<dbReference type="NCBIfam" id="TIGR04056">
    <property type="entry name" value="OMP_RagA_SusC"/>
    <property type="match status" value="1"/>
</dbReference>
<evidence type="ECO:0000256" key="4">
    <source>
        <dbReference type="ARBA" id="ARBA00022692"/>
    </source>
</evidence>
<evidence type="ECO:0000256" key="11">
    <source>
        <dbReference type="RuleBase" id="RU003357"/>
    </source>
</evidence>
<dbReference type="InterPro" id="IPR036942">
    <property type="entry name" value="Beta-barrel_TonB_sf"/>
</dbReference>
<evidence type="ECO:0000256" key="10">
    <source>
        <dbReference type="PROSITE-ProRule" id="PRU01360"/>
    </source>
</evidence>
<dbReference type="InterPro" id="IPR037066">
    <property type="entry name" value="Plug_dom_sf"/>
</dbReference>
<dbReference type="SUPFAM" id="SSF56935">
    <property type="entry name" value="Porins"/>
    <property type="match status" value="1"/>
</dbReference>
<dbReference type="GO" id="GO:0044718">
    <property type="term" value="P:siderophore transmembrane transport"/>
    <property type="evidence" value="ECO:0007669"/>
    <property type="project" value="TreeGrafter"/>
</dbReference>
<dbReference type="InterPro" id="IPR008969">
    <property type="entry name" value="CarboxyPept-like_regulatory"/>
</dbReference>
<evidence type="ECO:0000259" key="13">
    <source>
        <dbReference type="Pfam" id="PF07715"/>
    </source>
</evidence>
<dbReference type="Gene3D" id="2.170.130.10">
    <property type="entry name" value="TonB-dependent receptor, plug domain"/>
    <property type="match status" value="1"/>
</dbReference>
<evidence type="ECO:0000313" key="15">
    <source>
        <dbReference type="Proteomes" id="UP000256779"/>
    </source>
</evidence>
<dbReference type="PANTHER" id="PTHR30069:SF29">
    <property type="entry name" value="HEMOGLOBIN AND HEMOGLOBIN-HAPTOGLOBIN-BINDING PROTEIN 1-RELATED"/>
    <property type="match status" value="1"/>
</dbReference>
<dbReference type="AlphaFoldDB" id="A0A3D9L173"/>
<dbReference type="InterPro" id="IPR039426">
    <property type="entry name" value="TonB-dep_rcpt-like"/>
</dbReference>
<feature type="domain" description="TonB-dependent receptor plug" evidence="13">
    <location>
        <begin position="236"/>
        <end position="341"/>
    </location>
</feature>
<comment type="caution">
    <text evidence="14">The sequence shown here is derived from an EMBL/GenBank/DDBJ whole genome shotgun (WGS) entry which is preliminary data.</text>
</comment>
<evidence type="ECO:0000256" key="8">
    <source>
        <dbReference type="ARBA" id="ARBA00023170"/>
    </source>
</evidence>
<dbReference type="Proteomes" id="UP000256779">
    <property type="component" value="Unassembled WGS sequence"/>
</dbReference>
<dbReference type="NCBIfam" id="TIGR04057">
    <property type="entry name" value="SusC_RagA_signa"/>
    <property type="match status" value="1"/>
</dbReference>
<name>A0A3D9L173_MARFU</name>
<keyword evidence="4 10" id="KW-0812">Transmembrane</keyword>
<organism evidence="14 15">
    <name type="scientific">Marinoscillum furvescens DSM 4134</name>
    <dbReference type="NCBI Taxonomy" id="1122208"/>
    <lineage>
        <taxon>Bacteria</taxon>
        <taxon>Pseudomonadati</taxon>
        <taxon>Bacteroidota</taxon>
        <taxon>Cytophagia</taxon>
        <taxon>Cytophagales</taxon>
        <taxon>Reichenbachiellaceae</taxon>
        <taxon>Marinoscillum</taxon>
    </lineage>
</organism>
<evidence type="ECO:0000256" key="6">
    <source>
        <dbReference type="ARBA" id="ARBA00023077"/>
    </source>
</evidence>
<dbReference type="InterPro" id="IPR023996">
    <property type="entry name" value="TonB-dep_OMP_SusC/RagA"/>
</dbReference>
<dbReference type="InterPro" id="IPR012910">
    <property type="entry name" value="Plug_dom"/>
</dbReference>
<proteinExistence type="inferred from homology"/>
<keyword evidence="3 10" id="KW-1134">Transmembrane beta strand</keyword>
<dbReference type="InterPro" id="IPR023997">
    <property type="entry name" value="TonB-dep_OMP_SusC/RagA_CS"/>
</dbReference>
<evidence type="ECO:0000256" key="1">
    <source>
        <dbReference type="ARBA" id="ARBA00004571"/>
    </source>
</evidence>
<dbReference type="Gene3D" id="2.40.170.20">
    <property type="entry name" value="TonB-dependent receptor, beta-barrel domain"/>
    <property type="match status" value="1"/>
</dbReference>
<dbReference type="SUPFAM" id="SSF49464">
    <property type="entry name" value="Carboxypeptidase regulatory domain-like"/>
    <property type="match status" value="1"/>
</dbReference>
<dbReference type="InterPro" id="IPR000531">
    <property type="entry name" value="Beta-barrel_TonB"/>
</dbReference>
<dbReference type="EMBL" id="QREG01000014">
    <property type="protein sequence ID" value="RED96570.1"/>
    <property type="molecule type" value="Genomic_DNA"/>
</dbReference>
<protein>
    <submittedName>
        <fullName evidence="14">TonB-linked SusC/RagA family outer membrane protein</fullName>
    </submittedName>
</protein>
<keyword evidence="8" id="KW-0675">Receptor</keyword>